<sequence>MYLALHTLSREDVGLFETDYDFLRQTRGEDEEKVVLVFYPHGNLAISRSIFGDEQKVSRDGVSLLENVLRHWVESDHIPVFVSEGSSTDKLRSIKRSHYLGSVYNDLKQIKGNIVFYGWSASDQDKHIFEALDHSGIDKIAFSVFKGGQPSKFIHHVCDTLSDYSHLKHIKPDFLILRVKEAGFGGSIFYHKDINHPTSKSAATFLQPI</sequence>
<dbReference type="Pfam" id="PF16263">
    <property type="entry name" value="DUF4917"/>
    <property type="match status" value="1"/>
</dbReference>
<dbReference type="Proteomes" id="UP000235653">
    <property type="component" value="Unassembled WGS sequence"/>
</dbReference>
<comment type="caution">
    <text evidence="1">The sequence shown here is derived from an EMBL/GenBank/DDBJ whole genome shotgun (WGS) entry which is preliminary data.</text>
</comment>
<dbReference type="EMBL" id="JQAN02000011">
    <property type="protein sequence ID" value="PPD57587.1"/>
    <property type="molecule type" value="Genomic_DNA"/>
</dbReference>
<evidence type="ECO:0000313" key="1">
    <source>
        <dbReference type="EMBL" id="PPD57587.1"/>
    </source>
</evidence>
<dbReference type="InterPro" id="IPR032581">
    <property type="entry name" value="DUF4917"/>
</dbReference>
<dbReference type="AlphaFoldDB" id="A0A2P5P5M6"/>
<protein>
    <submittedName>
        <fullName evidence="1">DUF4917 domain-containing protein</fullName>
    </submittedName>
</protein>
<gene>
    <name evidence="1" type="ORF">JP09_007515</name>
</gene>
<proteinExistence type="predicted"/>
<keyword evidence="2" id="KW-1185">Reference proteome</keyword>
<name>A0A2P5P5M6_9CHLR</name>
<organism evidence="1 2">
    <name type="scientific">Dehalogenimonas etheniformans</name>
    <dbReference type="NCBI Taxonomy" id="1536648"/>
    <lineage>
        <taxon>Bacteria</taxon>
        <taxon>Bacillati</taxon>
        <taxon>Chloroflexota</taxon>
        <taxon>Dehalococcoidia</taxon>
        <taxon>Dehalococcoidales</taxon>
        <taxon>Dehalococcoidaceae</taxon>
        <taxon>Dehalogenimonas</taxon>
    </lineage>
</organism>
<evidence type="ECO:0000313" key="2">
    <source>
        <dbReference type="Proteomes" id="UP000235653"/>
    </source>
</evidence>
<accession>A0A2P5P5M6</accession>
<reference evidence="1 2" key="1">
    <citation type="journal article" date="2017" name="ISME J.">
        <title>Grape pomace compost harbors organohalide-respiring Dehalogenimonas species with novel reductive dehalogenase genes.</title>
        <authorList>
            <person name="Yang Y."/>
            <person name="Higgins S.A."/>
            <person name="Yan J."/>
            <person name="Simsir B."/>
            <person name="Chourey K."/>
            <person name="Iyer R."/>
            <person name="Hettich R.L."/>
            <person name="Baldwin B."/>
            <person name="Ogles D.M."/>
            <person name="Loffler F.E."/>
        </authorList>
    </citation>
    <scope>NUCLEOTIDE SEQUENCE [LARGE SCALE GENOMIC DNA]</scope>
    <source>
        <strain evidence="1 2">GP</strain>
    </source>
</reference>